<dbReference type="EMBL" id="JAHRHY010000006">
    <property type="protein sequence ID" value="KAG9068482.1"/>
    <property type="molecule type" value="Genomic_DNA"/>
</dbReference>
<dbReference type="OrthoDB" id="2447364at2759"/>
<evidence type="ECO:0000313" key="2">
    <source>
        <dbReference type="EMBL" id="KAG9068482.1"/>
    </source>
</evidence>
<name>A0A9P7XXP4_9FUNG</name>
<feature type="region of interest" description="Disordered" evidence="1">
    <location>
        <begin position="1"/>
        <end position="240"/>
    </location>
</feature>
<dbReference type="AlphaFoldDB" id="A0A9P7XXP4"/>
<sequence length="551" mass="58200">MAAPANPSTTASQAAPESYDVTTPVPEPVTTKQLQPASEPKIALSPQSTEETTDDVSDSQSASVEAAKPNPQPAPGKEENPDSQLASFKEAKPNPQPFPANEAKQEPDPAPSAEAKPETQTAATKEAKSDAPFAAANRVKPEPKPTPAEGTKPEAKPAPAVETKPDSQLAPGKQEKLEHTPAPAPDVETKPEPQLAPVAEVKPKPQPATAVSQDDKFPEETDTEATPNPALAPAKELKQEPLPTPVVEAKPVPQPAPVMQPNATSGVPVVPTTSIECLALLMKTQQPLTEACHKPIRDDQNLIQLAGLGSVDLDFMYSGKDFPVISSDGLRLKLQEIPGYILSFVQARYDYKDHDTVSFLPPWALSTMQASAIITAIDQVDPETPIILEGTVDINLSIASTDSGPPKTTIIAGCQFSSPIHMPGLTGGVMFNVLDSAGKQLVTSAVDLFEIAPKENKVSLRLISKLDDSVAFLNRLHYTGDTVTIQGKTGSSMNPFLNVTLSQLNFTITYPAVADIPPQNAPFAVDTPLPVPAAVPDIPPKSPLATTPGML</sequence>
<feature type="compositionally biased region" description="Polar residues" evidence="1">
    <location>
        <begin position="1"/>
        <end position="15"/>
    </location>
</feature>
<evidence type="ECO:0000313" key="3">
    <source>
        <dbReference type="Proteomes" id="UP000707451"/>
    </source>
</evidence>
<protein>
    <submittedName>
        <fullName evidence="2">Uncharacterized protein</fullName>
    </submittedName>
</protein>
<dbReference type="Proteomes" id="UP000707451">
    <property type="component" value="Unassembled WGS sequence"/>
</dbReference>
<reference evidence="2" key="1">
    <citation type="submission" date="2021-06" db="EMBL/GenBank/DDBJ databases">
        <title>Genome Sequence of Mortierella hyaline Strain SCG-10, a Cold-Adapted, Nitrate-Reducing Fungus Isolated from Soil in Minnesota, USA.</title>
        <authorList>
            <person name="Aldossari N."/>
        </authorList>
    </citation>
    <scope>NUCLEOTIDE SEQUENCE</scope>
    <source>
        <strain evidence="2">SCG-10</strain>
    </source>
</reference>
<gene>
    <name evidence="2" type="ORF">KI688_010753</name>
</gene>
<comment type="caution">
    <text evidence="2">The sequence shown here is derived from an EMBL/GenBank/DDBJ whole genome shotgun (WGS) entry which is preliminary data.</text>
</comment>
<evidence type="ECO:0000256" key="1">
    <source>
        <dbReference type="SAM" id="MobiDB-lite"/>
    </source>
</evidence>
<organism evidence="2 3">
    <name type="scientific">Linnemannia hyalina</name>
    <dbReference type="NCBI Taxonomy" id="64524"/>
    <lineage>
        <taxon>Eukaryota</taxon>
        <taxon>Fungi</taxon>
        <taxon>Fungi incertae sedis</taxon>
        <taxon>Mucoromycota</taxon>
        <taxon>Mortierellomycotina</taxon>
        <taxon>Mortierellomycetes</taxon>
        <taxon>Mortierellales</taxon>
        <taxon>Mortierellaceae</taxon>
        <taxon>Linnemannia</taxon>
    </lineage>
</organism>
<keyword evidence="3" id="KW-1185">Reference proteome</keyword>
<accession>A0A9P7XXP4</accession>
<feature type="compositionally biased region" description="Low complexity" evidence="1">
    <location>
        <begin position="21"/>
        <end position="31"/>
    </location>
</feature>
<proteinExistence type="predicted"/>